<keyword evidence="1" id="KW-1133">Transmembrane helix</keyword>
<reference evidence="4" key="1">
    <citation type="journal article" date="2019" name="Int. J. Syst. Evol. Microbiol.">
        <title>The Global Catalogue of Microorganisms (GCM) 10K type strain sequencing project: providing services to taxonomists for standard genome sequencing and annotation.</title>
        <authorList>
            <consortium name="The Broad Institute Genomics Platform"/>
            <consortium name="The Broad Institute Genome Sequencing Center for Infectious Disease"/>
            <person name="Wu L."/>
            <person name="Ma J."/>
        </authorList>
    </citation>
    <scope>NUCLEOTIDE SEQUENCE [LARGE SCALE GENOMIC DNA]</scope>
    <source>
        <strain evidence="4">KCTC 42443</strain>
    </source>
</reference>
<evidence type="ECO:0000313" key="4">
    <source>
        <dbReference type="Proteomes" id="UP000609802"/>
    </source>
</evidence>
<feature type="transmembrane region" description="Helical" evidence="1">
    <location>
        <begin position="12"/>
        <end position="30"/>
    </location>
</feature>
<dbReference type="InterPro" id="IPR058058">
    <property type="entry name" value="CBU_0592-like"/>
</dbReference>
<protein>
    <recommendedName>
        <fullName evidence="2">CBU-0592-like domain-containing protein</fullName>
    </recommendedName>
</protein>
<accession>A0ABQ3J148</accession>
<dbReference type="Pfam" id="PF26604">
    <property type="entry name" value="CBU_0592"/>
    <property type="match status" value="1"/>
</dbReference>
<keyword evidence="1" id="KW-0472">Membrane</keyword>
<evidence type="ECO:0000313" key="3">
    <source>
        <dbReference type="EMBL" id="GHE99241.1"/>
    </source>
</evidence>
<evidence type="ECO:0000259" key="2">
    <source>
        <dbReference type="Pfam" id="PF26604"/>
    </source>
</evidence>
<dbReference type="Proteomes" id="UP000609802">
    <property type="component" value="Unassembled WGS sequence"/>
</dbReference>
<keyword evidence="1" id="KW-0812">Transmembrane</keyword>
<dbReference type="EMBL" id="BNCH01000004">
    <property type="protein sequence ID" value="GHE99241.1"/>
    <property type="molecule type" value="Genomic_DNA"/>
</dbReference>
<sequence>MTHVSLLDGWEMVGLLGAAIYCTTYMLIAFDVLTSKATCYYALQFSAASFVALSLTQHFNVAALTVQVFFIVVSVFGFANHIKRRSASTDADQSAI</sequence>
<dbReference type="NCBIfam" id="NF047864">
    <property type="entry name" value="CBU_0592_membra"/>
    <property type="match status" value="1"/>
</dbReference>
<gene>
    <name evidence="3" type="ORF">GCM10016455_19970</name>
</gene>
<comment type="caution">
    <text evidence="3">The sequence shown here is derived from an EMBL/GenBank/DDBJ whole genome shotgun (WGS) entry which is preliminary data.</text>
</comment>
<name>A0ABQ3J148_9RHOB</name>
<keyword evidence="4" id="KW-1185">Reference proteome</keyword>
<proteinExistence type="predicted"/>
<organism evidence="3 4">
    <name type="scientific">Aliiroseovarius zhejiangensis</name>
    <dbReference type="NCBI Taxonomy" id="1632025"/>
    <lineage>
        <taxon>Bacteria</taxon>
        <taxon>Pseudomonadati</taxon>
        <taxon>Pseudomonadota</taxon>
        <taxon>Alphaproteobacteria</taxon>
        <taxon>Rhodobacterales</taxon>
        <taxon>Paracoccaceae</taxon>
        <taxon>Aliiroseovarius</taxon>
    </lineage>
</organism>
<feature type="transmembrane region" description="Helical" evidence="1">
    <location>
        <begin position="61"/>
        <end position="79"/>
    </location>
</feature>
<feature type="domain" description="CBU-0592-like" evidence="2">
    <location>
        <begin position="11"/>
        <end position="85"/>
    </location>
</feature>
<evidence type="ECO:0000256" key="1">
    <source>
        <dbReference type="SAM" id="Phobius"/>
    </source>
</evidence>